<evidence type="ECO:0000256" key="1">
    <source>
        <dbReference type="SAM" id="MobiDB-lite"/>
    </source>
</evidence>
<name>A0A1I3HJP2_9RHOB</name>
<evidence type="ECO:0000313" key="2">
    <source>
        <dbReference type="EMBL" id="SFI35902.1"/>
    </source>
</evidence>
<feature type="region of interest" description="Disordered" evidence="1">
    <location>
        <begin position="1"/>
        <end position="29"/>
    </location>
</feature>
<protein>
    <submittedName>
        <fullName evidence="2">Uncharacterized protein</fullName>
    </submittedName>
</protein>
<proteinExistence type="predicted"/>
<gene>
    <name evidence="2" type="ORF">SAMN05216258_10632</name>
</gene>
<accession>A0A1I3HJP2</accession>
<dbReference type="STRING" id="1114924.SAMN05216258_10632"/>
<dbReference type="Proteomes" id="UP000199377">
    <property type="component" value="Unassembled WGS sequence"/>
</dbReference>
<organism evidence="2 3">
    <name type="scientific">Albimonas pacifica</name>
    <dbReference type="NCBI Taxonomy" id="1114924"/>
    <lineage>
        <taxon>Bacteria</taxon>
        <taxon>Pseudomonadati</taxon>
        <taxon>Pseudomonadota</taxon>
        <taxon>Alphaproteobacteria</taxon>
        <taxon>Rhodobacterales</taxon>
        <taxon>Paracoccaceae</taxon>
        <taxon>Albimonas</taxon>
    </lineage>
</organism>
<evidence type="ECO:0000313" key="3">
    <source>
        <dbReference type="Proteomes" id="UP000199377"/>
    </source>
</evidence>
<dbReference type="EMBL" id="FOQH01000006">
    <property type="protein sequence ID" value="SFI35902.1"/>
    <property type="molecule type" value="Genomic_DNA"/>
</dbReference>
<sequence>MTQARADLKGSPTLRAGNSSSLGPDGRLREFPHAYLGRRNRAAKPVTSVPPSQIAYATGAPMPTPSANANPKVMSSGVGALPANWTSLTTTAREMACHATKGAAAKAISRLTPGAGSPQCGQRVARAPMVPSHALHGITLKVVPPSEIVAPAGDISCACCAAFFAVDRRRFRSTSPSGGIGAYRLLQRIREVLQVLLEGAHGESSGPFLFGVAGSSSFEKHRRTTNRSQHLPLKRRILATQQVRAKGDEGDLKRHHPPLHLGQFVRRDVRHFASPSEIRPHGGPRVIIGRVLSVFFALRLHPFGRLISAARRVSPQRNKRGEV</sequence>
<dbReference type="AlphaFoldDB" id="A0A1I3HJP2"/>
<reference evidence="2 3" key="1">
    <citation type="submission" date="2016-10" db="EMBL/GenBank/DDBJ databases">
        <authorList>
            <person name="de Groot N.N."/>
        </authorList>
    </citation>
    <scope>NUCLEOTIDE SEQUENCE [LARGE SCALE GENOMIC DNA]</scope>
    <source>
        <strain evidence="2 3">CGMCC 1.11030</strain>
    </source>
</reference>
<keyword evidence="3" id="KW-1185">Reference proteome</keyword>